<proteinExistence type="predicted"/>
<organism evidence="1 2">
    <name type="scientific">Russula ochroleuca</name>
    <dbReference type="NCBI Taxonomy" id="152965"/>
    <lineage>
        <taxon>Eukaryota</taxon>
        <taxon>Fungi</taxon>
        <taxon>Dikarya</taxon>
        <taxon>Basidiomycota</taxon>
        <taxon>Agaricomycotina</taxon>
        <taxon>Agaricomycetes</taxon>
        <taxon>Russulales</taxon>
        <taxon>Russulaceae</taxon>
        <taxon>Russula</taxon>
    </lineage>
</organism>
<evidence type="ECO:0000313" key="2">
    <source>
        <dbReference type="Proteomes" id="UP000759537"/>
    </source>
</evidence>
<keyword evidence="2" id="KW-1185">Reference proteome</keyword>
<accession>A0A9P5TA34</accession>
<dbReference type="EMBL" id="WHVB01000006">
    <property type="protein sequence ID" value="KAF8481748.1"/>
    <property type="molecule type" value="Genomic_DNA"/>
</dbReference>
<reference evidence="1" key="2">
    <citation type="journal article" date="2020" name="Nat. Commun.">
        <title>Large-scale genome sequencing of mycorrhizal fungi provides insights into the early evolution of symbiotic traits.</title>
        <authorList>
            <person name="Miyauchi S."/>
            <person name="Kiss E."/>
            <person name="Kuo A."/>
            <person name="Drula E."/>
            <person name="Kohler A."/>
            <person name="Sanchez-Garcia M."/>
            <person name="Morin E."/>
            <person name="Andreopoulos B."/>
            <person name="Barry K.W."/>
            <person name="Bonito G."/>
            <person name="Buee M."/>
            <person name="Carver A."/>
            <person name="Chen C."/>
            <person name="Cichocki N."/>
            <person name="Clum A."/>
            <person name="Culley D."/>
            <person name="Crous P.W."/>
            <person name="Fauchery L."/>
            <person name="Girlanda M."/>
            <person name="Hayes R.D."/>
            <person name="Keri Z."/>
            <person name="LaButti K."/>
            <person name="Lipzen A."/>
            <person name="Lombard V."/>
            <person name="Magnuson J."/>
            <person name="Maillard F."/>
            <person name="Murat C."/>
            <person name="Nolan M."/>
            <person name="Ohm R.A."/>
            <person name="Pangilinan J."/>
            <person name="Pereira M.F."/>
            <person name="Perotto S."/>
            <person name="Peter M."/>
            <person name="Pfister S."/>
            <person name="Riley R."/>
            <person name="Sitrit Y."/>
            <person name="Stielow J.B."/>
            <person name="Szollosi G."/>
            <person name="Zifcakova L."/>
            <person name="Stursova M."/>
            <person name="Spatafora J.W."/>
            <person name="Tedersoo L."/>
            <person name="Vaario L.M."/>
            <person name="Yamada A."/>
            <person name="Yan M."/>
            <person name="Wang P."/>
            <person name="Xu J."/>
            <person name="Bruns T."/>
            <person name="Baldrian P."/>
            <person name="Vilgalys R."/>
            <person name="Dunand C."/>
            <person name="Henrissat B."/>
            <person name="Grigoriev I.V."/>
            <person name="Hibbett D."/>
            <person name="Nagy L.G."/>
            <person name="Martin F.M."/>
        </authorList>
    </citation>
    <scope>NUCLEOTIDE SEQUENCE</scope>
    <source>
        <strain evidence="1">Prilba</strain>
    </source>
</reference>
<reference evidence="1" key="1">
    <citation type="submission" date="2019-10" db="EMBL/GenBank/DDBJ databases">
        <authorList>
            <consortium name="DOE Joint Genome Institute"/>
            <person name="Kuo A."/>
            <person name="Miyauchi S."/>
            <person name="Kiss E."/>
            <person name="Drula E."/>
            <person name="Kohler A."/>
            <person name="Sanchez-Garcia M."/>
            <person name="Andreopoulos B."/>
            <person name="Barry K.W."/>
            <person name="Bonito G."/>
            <person name="Buee M."/>
            <person name="Carver A."/>
            <person name="Chen C."/>
            <person name="Cichocki N."/>
            <person name="Clum A."/>
            <person name="Culley D."/>
            <person name="Crous P.W."/>
            <person name="Fauchery L."/>
            <person name="Girlanda M."/>
            <person name="Hayes R."/>
            <person name="Keri Z."/>
            <person name="LaButti K."/>
            <person name="Lipzen A."/>
            <person name="Lombard V."/>
            <person name="Magnuson J."/>
            <person name="Maillard F."/>
            <person name="Morin E."/>
            <person name="Murat C."/>
            <person name="Nolan M."/>
            <person name="Ohm R."/>
            <person name="Pangilinan J."/>
            <person name="Pereira M."/>
            <person name="Perotto S."/>
            <person name="Peter M."/>
            <person name="Riley R."/>
            <person name="Sitrit Y."/>
            <person name="Stielow B."/>
            <person name="Szollosi G."/>
            <person name="Zifcakova L."/>
            <person name="Stursova M."/>
            <person name="Spatafora J.W."/>
            <person name="Tedersoo L."/>
            <person name="Vaario L.-M."/>
            <person name="Yamada A."/>
            <person name="Yan M."/>
            <person name="Wang P."/>
            <person name="Xu J."/>
            <person name="Bruns T."/>
            <person name="Baldrian P."/>
            <person name="Vilgalys R."/>
            <person name="Henrissat B."/>
            <person name="Grigoriev I.V."/>
            <person name="Hibbett D."/>
            <person name="Nagy L.G."/>
            <person name="Martin F.M."/>
        </authorList>
    </citation>
    <scope>NUCLEOTIDE SEQUENCE</scope>
    <source>
        <strain evidence="1">Prilba</strain>
    </source>
</reference>
<name>A0A9P5TA34_9AGAM</name>
<gene>
    <name evidence="1" type="ORF">DFH94DRAFT_732765</name>
</gene>
<dbReference type="OrthoDB" id="282973at2759"/>
<sequence>NHRIFVIDQLMFPVIQSTFTNFQGKQSVRTIPCNTTQCIQAKICYMRSGSASLA</sequence>
<protein>
    <submittedName>
        <fullName evidence="1">Uncharacterized protein</fullName>
    </submittedName>
</protein>
<feature type="non-terminal residue" evidence="1">
    <location>
        <position position="54"/>
    </location>
</feature>
<dbReference type="Proteomes" id="UP000759537">
    <property type="component" value="Unassembled WGS sequence"/>
</dbReference>
<comment type="caution">
    <text evidence="1">The sequence shown here is derived from an EMBL/GenBank/DDBJ whole genome shotgun (WGS) entry which is preliminary data.</text>
</comment>
<dbReference type="AlphaFoldDB" id="A0A9P5TA34"/>
<evidence type="ECO:0000313" key="1">
    <source>
        <dbReference type="EMBL" id="KAF8481748.1"/>
    </source>
</evidence>